<proteinExistence type="predicted"/>
<feature type="signal peptide" evidence="1">
    <location>
        <begin position="1"/>
        <end position="18"/>
    </location>
</feature>
<dbReference type="EMBL" id="JAZGQO010000010">
    <property type="protein sequence ID" value="KAK6176687.1"/>
    <property type="molecule type" value="Genomic_DNA"/>
</dbReference>
<dbReference type="Gene3D" id="2.10.70.10">
    <property type="entry name" value="Complement Module, domain 1"/>
    <property type="match status" value="1"/>
</dbReference>
<evidence type="ECO:0000313" key="3">
    <source>
        <dbReference type="Proteomes" id="UP001347796"/>
    </source>
</evidence>
<dbReference type="SUPFAM" id="SSF57603">
    <property type="entry name" value="FnI-like domain"/>
    <property type="match status" value="1"/>
</dbReference>
<dbReference type="AlphaFoldDB" id="A0AAN8JFM5"/>
<feature type="chain" id="PRO_5042902371" evidence="1">
    <location>
        <begin position="19"/>
        <end position="75"/>
    </location>
</feature>
<dbReference type="Proteomes" id="UP001347796">
    <property type="component" value="Unassembled WGS sequence"/>
</dbReference>
<accession>A0AAN8JFM5</accession>
<name>A0AAN8JFM5_PATCE</name>
<gene>
    <name evidence="2" type="ORF">SNE40_014938</name>
</gene>
<sequence length="75" mass="8516">MDSSRVLLLLLLVTTSSQMYFRPLTKCFYNGRRYDVKDKFHAEDGCNFCICADSDDMDYPGPVVKCSTDPCDVGF</sequence>
<reference evidence="2 3" key="1">
    <citation type="submission" date="2024-01" db="EMBL/GenBank/DDBJ databases">
        <title>The genome of the rayed Mediterranean limpet Patella caerulea (Linnaeus, 1758).</title>
        <authorList>
            <person name="Anh-Thu Weber A."/>
            <person name="Halstead-Nussloch G."/>
        </authorList>
    </citation>
    <scope>NUCLEOTIDE SEQUENCE [LARGE SCALE GENOMIC DNA]</scope>
    <source>
        <strain evidence="2">AATW-2023a</strain>
        <tissue evidence="2">Whole specimen</tissue>
    </source>
</reference>
<comment type="caution">
    <text evidence="2">The sequence shown here is derived from an EMBL/GenBank/DDBJ whole genome shotgun (WGS) entry which is preliminary data.</text>
</comment>
<protein>
    <submittedName>
        <fullName evidence="2">Uncharacterized protein</fullName>
    </submittedName>
</protein>
<evidence type="ECO:0000256" key="1">
    <source>
        <dbReference type="SAM" id="SignalP"/>
    </source>
</evidence>
<organism evidence="2 3">
    <name type="scientific">Patella caerulea</name>
    <name type="common">Rayed Mediterranean limpet</name>
    <dbReference type="NCBI Taxonomy" id="87958"/>
    <lineage>
        <taxon>Eukaryota</taxon>
        <taxon>Metazoa</taxon>
        <taxon>Spiralia</taxon>
        <taxon>Lophotrochozoa</taxon>
        <taxon>Mollusca</taxon>
        <taxon>Gastropoda</taxon>
        <taxon>Patellogastropoda</taxon>
        <taxon>Patelloidea</taxon>
        <taxon>Patellidae</taxon>
        <taxon>Patella</taxon>
    </lineage>
</organism>
<keyword evidence="3" id="KW-1185">Reference proteome</keyword>
<keyword evidence="1" id="KW-0732">Signal</keyword>
<evidence type="ECO:0000313" key="2">
    <source>
        <dbReference type="EMBL" id="KAK6176687.1"/>
    </source>
</evidence>